<dbReference type="RefSeq" id="WP_146588955.1">
    <property type="nucleotide sequence ID" value="NZ_SJPO01000008.1"/>
</dbReference>
<dbReference type="PROSITE" id="PS50110">
    <property type="entry name" value="RESPONSE_REGULATORY"/>
    <property type="match status" value="2"/>
</dbReference>
<dbReference type="PANTHER" id="PTHR44591:SF3">
    <property type="entry name" value="RESPONSE REGULATORY DOMAIN-CONTAINING PROTEIN"/>
    <property type="match status" value="1"/>
</dbReference>
<dbReference type="Gene3D" id="3.40.50.2300">
    <property type="match status" value="2"/>
</dbReference>
<evidence type="ECO:0000256" key="2">
    <source>
        <dbReference type="PROSITE-ProRule" id="PRU00169"/>
    </source>
</evidence>
<dbReference type="PANTHER" id="PTHR44591">
    <property type="entry name" value="STRESS RESPONSE REGULATOR PROTEIN 1"/>
    <property type="match status" value="1"/>
</dbReference>
<evidence type="ECO:0000256" key="1">
    <source>
        <dbReference type="ARBA" id="ARBA00022553"/>
    </source>
</evidence>
<evidence type="ECO:0000313" key="5">
    <source>
        <dbReference type="Proteomes" id="UP000318478"/>
    </source>
</evidence>
<reference evidence="4 5" key="1">
    <citation type="submission" date="2019-02" db="EMBL/GenBank/DDBJ databases">
        <title>Deep-cultivation of Planctomycetes and their phenomic and genomic characterization uncovers novel biology.</title>
        <authorList>
            <person name="Wiegand S."/>
            <person name="Jogler M."/>
            <person name="Boedeker C."/>
            <person name="Pinto D."/>
            <person name="Vollmers J."/>
            <person name="Rivas-Marin E."/>
            <person name="Kohn T."/>
            <person name="Peeters S.H."/>
            <person name="Heuer A."/>
            <person name="Rast P."/>
            <person name="Oberbeckmann S."/>
            <person name="Bunk B."/>
            <person name="Jeske O."/>
            <person name="Meyerdierks A."/>
            <person name="Storesund J.E."/>
            <person name="Kallscheuer N."/>
            <person name="Luecker S."/>
            <person name="Lage O.M."/>
            <person name="Pohl T."/>
            <person name="Merkel B.J."/>
            <person name="Hornburger P."/>
            <person name="Mueller R.-W."/>
            <person name="Bruemmer F."/>
            <person name="Labrenz M."/>
            <person name="Spormann A.M."/>
            <person name="Op Den Camp H."/>
            <person name="Overmann J."/>
            <person name="Amann R."/>
            <person name="Jetten M.S.M."/>
            <person name="Mascher T."/>
            <person name="Medema M.H."/>
            <person name="Devos D.P."/>
            <person name="Kaster A.-K."/>
            <person name="Ovreas L."/>
            <person name="Rohde M."/>
            <person name="Galperin M.Y."/>
            <person name="Jogler C."/>
        </authorList>
    </citation>
    <scope>NUCLEOTIDE SEQUENCE [LARGE SCALE GENOMIC DNA]</scope>
    <source>
        <strain evidence="4 5">Pla123a</strain>
    </source>
</reference>
<dbReference type="OrthoDB" id="286140at2"/>
<dbReference type="InterPro" id="IPR011006">
    <property type="entry name" value="CheY-like_superfamily"/>
</dbReference>
<dbReference type="InterPro" id="IPR001789">
    <property type="entry name" value="Sig_transdc_resp-reg_receiver"/>
</dbReference>
<gene>
    <name evidence="4" type="primary">cusR</name>
    <name evidence="4" type="ORF">Pla123a_33410</name>
</gene>
<feature type="modified residue" description="4-aspartylphosphate" evidence="2">
    <location>
        <position position="53"/>
    </location>
</feature>
<dbReference type="AlphaFoldDB" id="A0A5C5YH54"/>
<dbReference type="GO" id="GO:0000160">
    <property type="term" value="P:phosphorelay signal transduction system"/>
    <property type="evidence" value="ECO:0007669"/>
    <property type="project" value="InterPro"/>
</dbReference>
<feature type="domain" description="Response regulatory" evidence="3">
    <location>
        <begin position="191"/>
        <end position="307"/>
    </location>
</feature>
<proteinExistence type="predicted"/>
<protein>
    <submittedName>
        <fullName evidence="4">Transcriptional regulatory protein CusR</fullName>
    </submittedName>
</protein>
<evidence type="ECO:0000259" key="3">
    <source>
        <dbReference type="PROSITE" id="PS50110"/>
    </source>
</evidence>
<dbReference type="SMART" id="SM00448">
    <property type="entry name" value="REC"/>
    <property type="match status" value="2"/>
</dbReference>
<dbReference type="SUPFAM" id="SSF52172">
    <property type="entry name" value="CheY-like"/>
    <property type="match status" value="2"/>
</dbReference>
<dbReference type="InterPro" id="IPR050595">
    <property type="entry name" value="Bact_response_regulator"/>
</dbReference>
<name>A0A5C5YH54_9BACT</name>
<feature type="modified residue" description="4-aspartylphosphate" evidence="2">
    <location>
        <position position="240"/>
    </location>
</feature>
<dbReference type="Proteomes" id="UP000318478">
    <property type="component" value="Unassembled WGS sequence"/>
</dbReference>
<dbReference type="CDD" id="cd00156">
    <property type="entry name" value="REC"/>
    <property type="match status" value="2"/>
</dbReference>
<keyword evidence="1 2" id="KW-0597">Phosphoprotein</keyword>
<feature type="domain" description="Response regulatory" evidence="3">
    <location>
        <begin position="4"/>
        <end position="120"/>
    </location>
</feature>
<accession>A0A5C5YH54</accession>
<comment type="caution">
    <text evidence="4">The sequence shown here is derived from an EMBL/GenBank/DDBJ whole genome shotgun (WGS) entry which is preliminary data.</text>
</comment>
<keyword evidence="5" id="KW-1185">Reference proteome</keyword>
<organism evidence="4 5">
    <name type="scientific">Posidoniimonas polymericola</name>
    <dbReference type="NCBI Taxonomy" id="2528002"/>
    <lineage>
        <taxon>Bacteria</taxon>
        <taxon>Pseudomonadati</taxon>
        <taxon>Planctomycetota</taxon>
        <taxon>Planctomycetia</taxon>
        <taxon>Pirellulales</taxon>
        <taxon>Lacipirellulaceae</taxon>
        <taxon>Posidoniimonas</taxon>
    </lineage>
</organism>
<evidence type="ECO:0000313" key="4">
    <source>
        <dbReference type="EMBL" id="TWT74518.1"/>
    </source>
</evidence>
<dbReference type="EMBL" id="SJPO01000008">
    <property type="protein sequence ID" value="TWT74518.1"/>
    <property type="molecule type" value="Genomic_DNA"/>
</dbReference>
<sequence length="315" mass="34741">MNKTVLIADDDLDLAELLARRCESLGLTADIAANAMSALGKAEETLPDLVILDVNMPYGNGLGVCEMMADHHELAKIPVIVMTGAVCEDTVRRCHQLCAYYVPKGPELWSRIEPLIGELLHAEGDNDPTEESPAPGTGALLPPIVVGTPRGEQPEEASKVNLIDAAFEMLSPGRESDGIPQTESTEDPRPWILSIEDDEDVFWSISCRMEELGLDVRRAVAGRDGYRRAFFDTPSLILLDYELPDGNGDYVLRRLKESPATASIPVIVLTGRREPTIEHQMRRLGADEFLNKPYEWEQLREAVLSLAPTCQPARL</sequence>
<dbReference type="Pfam" id="PF00072">
    <property type="entry name" value="Response_reg"/>
    <property type="match status" value="2"/>
</dbReference>